<protein>
    <recommendedName>
        <fullName evidence="4">pyridoxal 5'-phosphate synthase</fullName>
        <ecNumber evidence="4">1.4.3.5</ecNumber>
    </recommendedName>
</protein>
<keyword evidence="7" id="KW-0560">Oxidoreductase</keyword>
<dbReference type="GO" id="GO:0008615">
    <property type="term" value="P:pyridoxine biosynthetic process"/>
    <property type="evidence" value="ECO:0007669"/>
    <property type="project" value="InterPro"/>
</dbReference>
<dbReference type="PANTHER" id="PTHR10851">
    <property type="entry name" value="PYRIDOXINE-5-PHOSPHATE OXIDASE"/>
    <property type="match status" value="1"/>
</dbReference>
<evidence type="ECO:0000256" key="7">
    <source>
        <dbReference type="ARBA" id="ARBA00023002"/>
    </source>
</evidence>
<accession>A0A7R8WS23</accession>
<evidence type="ECO:0000256" key="4">
    <source>
        <dbReference type="ARBA" id="ARBA00012801"/>
    </source>
</evidence>
<dbReference type="PANTHER" id="PTHR10851:SF0">
    <property type="entry name" value="PYRIDOXINE-5'-PHOSPHATE OXIDASE"/>
    <property type="match status" value="1"/>
</dbReference>
<dbReference type="InterPro" id="IPR019740">
    <property type="entry name" value="Pyridox_Oxase_CS"/>
</dbReference>
<dbReference type="InterPro" id="IPR012349">
    <property type="entry name" value="Split_barrel_FMN-bd"/>
</dbReference>
<dbReference type="OrthoDB" id="303614at2759"/>
<dbReference type="GO" id="GO:0010181">
    <property type="term" value="F:FMN binding"/>
    <property type="evidence" value="ECO:0007669"/>
    <property type="project" value="InterPro"/>
</dbReference>
<evidence type="ECO:0000256" key="1">
    <source>
        <dbReference type="ARBA" id="ARBA00001917"/>
    </source>
</evidence>
<comment type="pathway">
    <text evidence="2">Cofactor metabolism; pyridoxal 5'-phosphate salvage; pyridoxal 5'-phosphate from pyridoxamine 5'-phosphate: step 1/1.</text>
</comment>
<comment type="cofactor">
    <cofactor evidence="1">
        <name>FMN</name>
        <dbReference type="ChEBI" id="CHEBI:58210"/>
    </cofactor>
</comment>
<evidence type="ECO:0000256" key="5">
    <source>
        <dbReference type="ARBA" id="ARBA00022630"/>
    </source>
</evidence>
<comment type="pathway">
    <text evidence="3">Cofactor metabolism; pyridoxal 5'-phosphate salvage; pyridoxal 5'-phosphate from pyridoxine 5'-phosphate: step 1/1.</text>
</comment>
<dbReference type="EC" id="1.4.3.5" evidence="4"/>
<evidence type="ECO:0000313" key="8">
    <source>
        <dbReference type="EMBL" id="CAD7235774.1"/>
    </source>
</evidence>
<dbReference type="InterPro" id="IPR000659">
    <property type="entry name" value="Pyridox_Oxase"/>
</dbReference>
<dbReference type="PROSITE" id="PS01064">
    <property type="entry name" value="PYRIDOX_OXIDASE"/>
    <property type="match status" value="1"/>
</dbReference>
<dbReference type="SUPFAM" id="SSF50475">
    <property type="entry name" value="FMN-binding split barrel"/>
    <property type="match status" value="1"/>
</dbReference>
<dbReference type="GO" id="GO:0004733">
    <property type="term" value="F:pyridoxamine phosphate oxidase activity"/>
    <property type="evidence" value="ECO:0007669"/>
    <property type="project" value="UniProtKB-EC"/>
</dbReference>
<dbReference type="NCBIfam" id="NF004231">
    <property type="entry name" value="PRK05679.1"/>
    <property type="match status" value="1"/>
</dbReference>
<dbReference type="UniPathway" id="UPA01068">
    <property type="reaction ID" value="UER00304"/>
</dbReference>
<proteinExistence type="predicted"/>
<dbReference type="InterPro" id="IPR019576">
    <property type="entry name" value="Pyridoxamine_oxidase_dimer_C"/>
</dbReference>
<name>A0A7R8WS23_9CRUS</name>
<dbReference type="AlphaFoldDB" id="A0A7R8WS23"/>
<feature type="non-terminal residue" evidence="8">
    <location>
        <position position="1"/>
    </location>
</feature>
<dbReference type="Gene3D" id="2.30.110.10">
    <property type="entry name" value="Electron Transport, Fmn-binding Protein, Chain A"/>
    <property type="match status" value="1"/>
</dbReference>
<evidence type="ECO:0000256" key="3">
    <source>
        <dbReference type="ARBA" id="ARBA00005037"/>
    </source>
</evidence>
<reference evidence="8" key="1">
    <citation type="submission" date="2020-11" db="EMBL/GenBank/DDBJ databases">
        <authorList>
            <person name="Tran Van P."/>
        </authorList>
    </citation>
    <scope>NUCLEOTIDE SEQUENCE</scope>
</reference>
<organism evidence="8">
    <name type="scientific">Cyprideis torosa</name>
    <dbReference type="NCBI Taxonomy" id="163714"/>
    <lineage>
        <taxon>Eukaryota</taxon>
        <taxon>Metazoa</taxon>
        <taxon>Ecdysozoa</taxon>
        <taxon>Arthropoda</taxon>
        <taxon>Crustacea</taxon>
        <taxon>Oligostraca</taxon>
        <taxon>Ostracoda</taxon>
        <taxon>Podocopa</taxon>
        <taxon>Podocopida</taxon>
        <taxon>Cytherocopina</taxon>
        <taxon>Cytheroidea</taxon>
        <taxon>Cytherideidae</taxon>
        <taxon>Cyprideis</taxon>
    </lineage>
</organism>
<keyword evidence="5" id="KW-0285">Flavoprotein</keyword>
<evidence type="ECO:0000256" key="6">
    <source>
        <dbReference type="ARBA" id="ARBA00022643"/>
    </source>
</evidence>
<dbReference type="Pfam" id="PF10590">
    <property type="entry name" value="PNP_phzG_C"/>
    <property type="match status" value="1"/>
</dbReference>
<keyword evidence="6" id="KW-0288">FMN</keyword>
<gene>
    <name evidence="8" type="ORF">CTOB1V02_LOCUS13589</name>
</gene>
<evidence type="ECO:0000256" key="2">
    <source>
        <dbReference type="ARBA" id="ARBA00004738"/>
    </source>
</evidence>
<sequence>HRAQQVIIQGTAGKLSEQESIAYFNERPYESRLAALASHQSEPLKDRDELMSRWQALKDKYPSEVPKPEGWGGYRITPTRFEFWQGGEHRLHDRLCFDRAGDSWKKYRLNP</sequence>
<dbReference type="EMBL" id="OB674591">
    <property type="protein sequence ID" value="CAD7235774.1"/>
    <property type="molecule type" value="Genomic_DNA"/>
</dbReference>